<feature type="compositionally biased region" description="Polar residues" evidence="1">
    <location>
        <begin position="33"/>
        <end position="42"/>
    </location>
</feature>
<dbReference type="Proteomes" id="UP000053244">
    <property type="component" value="Unassembled WGS sequence"/>
</dbReference>
<dbReference type="EMBL" id="LLZH01000310">
    <property type="protein sequence ID" value="KUL25821.1"/>
    <property type="molecule type" value="Genomic_DNA"/>
</dbReference>
<sequence>MYQYMEQPPGVSSNQEAGNTPFLRISARGGSRNDYQPQQPVTQGRGHVSDAVFGLLPVVLIDTQHHYWTLGRIRQCPDQPRRWLWTWAEGGDVWDEVLQKI</sequence>
<reference evidence="2 3" key="1">
    <citation type="submission" date="2015-10" db="EMBL/GenBank/DDBJ databases">
        <authorList>
            <person name="Gilbert D.G."/>
        </authorList>
    </citation>
    <scope>NUCLEOTIDE SEQUENCE [LARGE SCALE GENOMIC DNA]</scope>
    <source>
        <strain evidence="2 3">NRRL B-16712</strain>
    </source>
</reference>
<accession>A0A101JG21</accession>
<evidence type="ECO:0000256" key="1">
    <source>
        <dbReference type="SAM" id="MobiDB-lite"/>
    </source>
</evidence>
<keyword evidence="3" id="KW-1185">Reference proteome</keyword>
<evidence type="ECO:0000313" key="3">
    <source>
        <dbReference type="Proteomes" id="UP000053244"/>
    </source>
</evidence>
<dbReference type="AlphaFoldDB" id="A0A101JG21"/>
<feature type="region of interest" description="Disordered" evidence="1">
    <location>
        <begin position="1"/>
        <end position="46"/>
    </location>
</feature>
<gene>
    <name evidence="2" type="ORF">ADL15_39630</name>
</gene>
<organism evidence="2 3">
    <name type="scientific">Actinoplanes awajinensis subsp. mycoplanecinus</name>
    <dbReference type="NCBI Taxonomy" id="135947"/>
    <lineage>
        <taxon>Bacteria</taxon>
        <taxon>Bacillati</taxon>
        <taxon>Actinomycetota</taxon>
        <taxon>Actinomycetes</taxon>
        <taxon>Micromonosporales</taxon>
        <taxon>Micromonosporaceae</taxon>
        <taxon>Actinoplanes</taxon>
    </lineage>
</organism>
<evidence type="ECO:0000313" key="2">
    <source>
        <dbReference type="EMBL" id="KUL25821.1"/>
    </source>
</evidence>
<proteinExistence type="predicted"/>
<protein>
    <submittedName>
        <fullName evidence="2">Uncharacterized protein</fullName>
    </submittedName>
</protein>
<name>A0A101JG21_9ACTN</name>
<comment type="caution">
    <text evidence="2">The sequence shown here is derived from an EMBL/GenBank/DDBJ whole genome shotgun (WGS) entry which is preliminary data.</text>
</comment>